<dbReference type="EMBL" id="BONC01000052">
    <property type="protein sequence ID" value="GIF59719.1"/>
    <property type="molecule type" value="Genomic_DNA"/>
</dbReference>
<evidence type="ECO:0000256" key="1">
    <source>
        <dbReference type="ARBA" id="ARBA00004651"/>
    </source>
</evidence>
<dbReference type="Pfam" id="PF07690">
    <property type="entry name" value="MFS_1"/>
    <property type="match status" value="1"/>
</dbReference>
<evidence type="ECO:0000256" key="2">
    <source>
        <dbReference type="ARBA" id="ARBA00022448"/>
    </source>
</evidence>
<keyword evidence="5 7" id="KW-1133">Transmembrane helix</keyword>
<keyword evidence="4 7" id="KW-0812">Transmembrane</keyword>
<feature type="transmembrane region" description="Helical" evidence="7">
    <location>
        <begin position="169"/>
        <end position="188"/>
    </location>
</feature>
<evidence type="ECO:0000256" key="5">
    <source>
        <dbReference type="ARBA" id="ARBA00022989"/>
    </source>
</evidence>
<organism evidence="8 9">
    <name type="scientific">Asanoa iriomotensis</name>
    <dbReference type="NCBI Taxonomy" id="234613"/>
    <lineage>
        <taxon>Bacteria</taxon>
        <taxon>Bacillati</taxon>
        <taxon>Actinomycetota</taxon>
        <taxon>Actinomycetes</taxon>
        <taxon>Micromonosporales</taxon>
        <taxon>Micromonosporaceae</taxon>
        <taxon>Asanoa</taxon>
    </lineage>
</organism>
<feature type="transmembrane region" description="Helical" evidence="7">
    <location>
        <begin position="281"/>
        <end position="299"/>
    </location>
</feature>
<dbReference type="Gene3D" id="1.20.1250.20">
    <property type="entry name" value="MFS general substrate transporter like domains"/>
    <property type="match status" value="1"/>
</dbReference>
<feature type="transmembrane region" description="Helical" evidence="7">
    <location>
        <begin position="209"/>
        <end position="228"/>
    </location>
</feature>
<dbReference type="Proteomes" id="UP000624325">
    <property type="component" value="Unassembled WGS sequence"/>
</dbReference>
<dbReference type="PANTHER" id="PTHR23517:SF2">
    <property type="entry name" value="MULTIDRUG RESISTANCE PROTEIN MDTH"/>
    <property type="match status" value="1"/>
</dbReference>
<comment type="caution">
    <text evidence="8">The sequence shown here is derived from an EMBL/GenBank/DDBJ whole genome shotgun (WGS) entry which is preliminary data.</text>
</comment>
<evidence type="ECO:0000256" key="6">
    <source>
        <dbReference type="ARBA" id="ARBA00023136"/>
    </source>
</evidence>
<accession>A0ABQ4CAB1</accession>
<comment type="subcellular location">
    <subcellularLocation>
        <location evidence="1">Cell membrane</location>
        <topology evidence="1">Multi-pass membrane protein</topology>
    </subcellularLocation>
</comment>
<dbReference type="RefSeq" id="WP_203706546.1">
    <property type="nucleotide sequence ID" value="NZ_BAAALU010000035.1"/>
</dbReference>
<dbReference type="PANTHER" id="PTHR23517">
    <property type="entry name" value="RESISTANCE PROTEIN MDTM, PUTATIVE-RELATED-RELATED"/>
    <property type="match status" value="1"/>
</dbReference>
<name>A0ABQ4CAB1_9ACTN</name>
<evidence type="ECO:0000313" key="8">
    <source>
        <dbReference type="EMBL" id="GIF59719.1"/>
    </source>
</evidence>
<sequence>MGVRENLIPPAGLPRAYALVSLIFGVGVGTFITGSTVFFTRVVGLKPHEIGIGLSAAAGAVLLCSVPLSTLADRFGPRRAWLFGVAGSAAGFLLWPFAHGFFAFLAMIVFFELVNGVAQAGRNVYLVETVDSETRVRTQAFARSWLNVGWSAGAGLAALALAIDTRWAYLALPLTNAVVLLANLVLIARLPAGPAGRARQRTAGQRHVFADRHFLAVTVLCAVLLAYGTIELQVAPLWLLTHTDAPKWWIGVLTLINTLMATTLQVAMTRDAHTLPGAARALRLGGLAAALGCPIFYLAGATSGAVTLVVFVVATVLFTLSEMWQSAGSWTLAAELPPPGRRGEYFGAFRMGNSAIEMVAPASLIALAVTTGGWGWLVIGAVFLAAALIAVPLVDWVSRHRQPAPAEPAPALT</sequence>
<evidence type="ECO:0000256" key="7">
    <source>
        <dbReference type="SAM" id="Phobius"/>
    </source>
</evidence>
<dbReference type="InterPro" id="IPR011701">
    <property type="entry name" value="MFS"/>
</dbReference>
<dbReference type="InterPro" id="IPR036259">
    <property type="entry name" value="MFS_trans_sf"/>
</dbReference>
<evidence type="ECO:0000313" key="9">
    <source>
        <dbReference type="Proteomes" id="UP000624325"/>
    </source>
</evidence>
<gene>
    <name evidence="8" type="ORF">Air01nite_58140</name>
</gene>
<feature type="transmembrane region" description="Helical" evidence="7">
    <location>
        <begin position="51"/>
        <end position="72"/>
    </location>
</feature>
<protein>
    <submittedName>
        <fullName evidence="8">MFS transporter</fullName>
    </submittedName>
</protein>
<feature type="transmembrane region" description="Helical" evidence="7">
    <location>
        <begin position="374"/>
        <end position="394"/>
    </location>
</feature>
<proteinExistence type="predicted"/>
<keyword evidence="3" id="KW-1003">Cell membrane</keyword>
<keyword evidence="9" id="KW-1185">Reference proteome</keyword>
<feature type="transmembrane region" description="Helical" evidence="7">
    <location>
        <begin position="92"/>
        <end position="114"/>
    </location>
</feature>
<dbReference type="SUPFAM" id="SSF103473">
    <property type="entry name" value="MFS general substrate transporter"/>
    <property type="match status" value="1"/>
</dbReference>
<keyword evidence="6 7" id="KW-0472">Membrane</keyword>
<feature type="transmembrane region" description="Helical" evidence="7">
    <location>
        <begin position="145"/>
        <end position="163"/>
    </location>
</feature>
<feature type="transmembrane region" description="Helical" evidence="7">
    <location>
        <begin position="248"/>
        <end position="269"/>
    </location>
</feature>
<reference evidence="8 9" key="1">
    <citation type="submission" date="2021-01" db="EMBL/GenBank/DDBJ databases">
        <title>Whole genome shotgun sequence of Asanoa iriomotensis NBRC 100142.</title>
        <authorList>
            <person name="Komaki H."/>
            <person name="Tamura T."/>
        </authorList>
    </citation>
    <scope>NUCLEOTIDE SEQUENCE [LARGE SCALE GENOMIC DNA]</scope>
    <source>
        <strain evidence="8 9">NBRC 100142</strain>
    </source>
</reference>
<evidence type="ECO:0000256" key="4">
    <source>
        <dbReference type="ARBA" id="ARBA00022692"/>
    </source>
</evidence>
<dbReference type="InterPro" id="IPR050171">
    <property type="entry name" value="MFS_Transporters"/>
</dbReference>
<evidence type="ECO:0000256" key="3">
    <source>
        <dbReference type="ARBA" id="ARBA00022475"/>
    </source>
</evidence>
<keyword evidence="2" id="KW-0813">Transport</keyword>
<feature type="transmembrane region" description="Helical" evidence="7">
    <location>
        <begin position="16"/>
        <end position="39"/>
    </location>
</feature>